<comment type="caution">
    <text evidence="2">The sequence shown here is derived from an EMBL/GenBank/DDBJ whole genome shotgun (WGS) entry which is preliminary data.</text>
</comment>
<dbReference type="Proteomes" id="UP000292702">
    <property type="component" value="Unassembled WGS sequence"/>
</dbReference>
<dbReference type="EMBL" id="RWJN01000178">
    <property type="protein sequence ID" value="TCD65489.1"/>
    <property type="molecule type" value="Genomic_DNA"/>
</dbReference>
<evidence type="ECO:0000313" key="3">
    <source>
        <dbReference type="Proteomes" id="UP000292702"/>
    </source>
</evidence>
<evidence type="ECO:0000313" key="2">
    <source>
        <dbReference type="EMBL" id="TCD65489.1"/>
    </source>
</evidence>
<gene>
    <name evidence="2" type="ORF">EIP91_002573</name>
</gene>
<evidence type="ECO:0000256" key="1">
    <source>
        <dbReference type="SAM" id="MobiDB-lite"/>
    </source>
</evidence>
<feature type="region of interest" description="Disordered" evidence="1">
    <location>
        <begin position="451"/>
        <end position="505"/>
    </location>
</feature>
<organism evidence="2 3">
    <name type="scientific">Steccherinum ochraceum</name>
    <dbReference type="NCBI Taxonomy" id="92696"/>
    <lineage>
        <taxon>Eukaryota</taxon>
        <taxon>Fungi</taxon>
        <taxon>Dikarya</taxon>
        <taxon>Basidiomycota</taxon>
        <taxon>Agaricomycotina</taxon>
        <taxon>Agaricomycetes</taxon>
        <taxon>Polyporales</taxon>
        <taxon>Steccherinaceae</taxon>
        <taxon>Steccherinum</taxon>
    </lineage>
</organism>
<reference evidence="2 3" key="1">
    <citation type="submission" date="2018-11" db="EMBL/GenBank/DDBJ databases">
        <title>Genome assembly of Steccherinum ochraceum LE-BIN_3174, the white-rot fungus of the Steccherinaceae family (The Residual Polyporoid clade, Polyporales, Basidiomycota).</title>
        <authorList>
            <person name="Fedorova T.V."/>
            <person name="Glazunova O.A."/>
            <person name="Landesman E.O."/>
            <person name="Moiseenko K.V."/>
            <person name="Psurtseva N.V."/>
            <person name="Savinova O.S."/>
            <person name="Shakhova N.V."/>
            <person name="Tyazhelova T.V."/>
            <person name="Vasina D.V."/>
        </authorList>
    </citation>
    <scope>NUCLEOTIDE SEQUENCE [LARGE SCALE GENOMIC DNA]</scope>
    <source>
        <strain evidence="2 3">LE-BIN_3174</strain>
    </source>
</reference>
<feature type="region of interest" description="Disordered" evidence="1">
    <location>
        <begin position="530"/>
        <end position="550"/>
    </location>
</feature>
<dbReference type="AlphaFoldDB" id="A0A4R0RKD8"/>
<accession>A0A4R0RKD8</accession>
<name>A0A4R0RKD8_9APHY</name>
<protein>
    <submittedName>
        <fullName evidence="2">Uncharacterized protein</fullName>
    </submittedName>
</protein>
<proteinExistence type="predicted"/>
<feature type="compositionally biased region" description="Basic and acidic residues" evidence="1">
    <location>
        <begin position="530"/>
        <end position="541"/>
    </location>
</feature>
<keyword evidence="3" id="KW-1185">Reference proteome</keyword>
<sequence>MHTSESTNYPCTFRNDTGEELLENLVANLTHFYRDAKFMAERIAEQRKESDRDRGLYGTAVGRSLIPPMHVYAKLTAHRPTGLDTEQLRAEMLRIMKEGMQEALGLRSSKRSREETESEAGSVRSVSASVLAKGTRWLKWPSAVGVCVYRIIPEDKQFIDKGVINYPYELPVWASNQKMEPNLSSLRTFLADLQRQWTATSVFRKLTTPSDNHLAAILLMWSMLEDTREETNRNEASQRLPVDVLLHYVFVSTESQSILDADERKFALCLEEQIALPQPRMKTDEKDDFPSSAIVDALVVAWISGSMDREVFSSNPEIEVDLKYRPTTFAPHYLGVFPVEDKCADKEQAQRQLCMNLAAIQRHRKALCLQERDVYGAVFIAGHLSLYISWWKDETIEIAPVAALDWDLKSARGFVECFYYLSNFKEQVRGEIDADLTSFEIKNMLTDQARTSRSKWRLHPSDRPRGQSRGSPDAKRRKQSGGLHEDCSSVNSVDEELPTPEQTFSFPEVDLVDSVEKVANWIERVRQDVTEDRFGISEHDQNTPVIASSS</sequence>